<evidence type="ECO:0000256" key="2">
    <source>
        <dbReference type="ARBA" id="ARBA00008164"/>
    </source>
</evidence>
<accession>A0A5C5V311</accession>
<dbReference type="AlphaFoldDB" id="A0A5C5V311"/>
<dbReference type="GO" id="GO:0005886">
    <property type="term" value="C:plasma membrane"/>
    <property type="evidence" value="ECO:0007669"/>
    <property type="project" value="InterPro"/>
</dbReference>
<dbReference type="PANTHER" id="PTHR10264">
    <property type="entry name" value="BAND 7 PROTEIN-RELATED"/>
    <property type="match status" value="1"/>
</dbReference>
<evidence type="ECO:0000313" key="5">
    <source>
        <dbReference type="Proteomes" id="UP000318878"/>
    </source>
</evidence>
<dbReference type="SMART" id="SM00244">
    <property type="entry name" value="PHB"/>
    <property type="match status" value="1"/>
</dbReference>
<sequence length="371" mass="42065">MTTMMFNQLIQIQTYEAGLHFVDGEFVGVLAPGRHRLWSVFRKQTVDIVSRRDPWLRHDKLDVIARSGLLGDQAVVVDLTEHERAIVMIDGRFDRILKPGLYVYWNGQRKVEIERYDAQDVRLQRNHLSRIARESLVRAALDVCEVQRFHRGVLFYDGKYVETLDPGVYAFWRETVDARVVEIDLREQTLDVAGQEIMTADKVTLRLNLVATYRVVDPLKAAAATLDVAQALYRETQLAARAVIGARELEVFLSEKENVADEIAAIARRRAETLGLELITVGVRDVILPGEMKDLLNKVTQAKKAAEANLIFRREETAAMRSQANTARLLADNPTLMRLRELEVLEKIAAEGKLNVVVGERGLADRIVNLL</sequence>
<evidence type="ECO:0000256" key="1">
    <source>
        <dbReference type="ARBA" id="ARBA00004167"/>
    </source>
</evidence>
<dbReference type="GO" id="GO:0006508">
    <property type="term" value="P:proteolysis"/>
    <property type="evidence" value="ECO:0007669"/>
    <property type="project" value="UniProtKB-KW"/>
</dbReference>
<dbReference type="SUPFAM" id="SSF117892">
    <property type="entry name" value="Band 7/SPFH domain"/>
    <property type="match status" value="1"/>
</dbReference>
<dbReference type="InterPro" id="IPR001972">
    <property type="entry name" value="Stomatin_HflK_fam"/>
</dbReference>
<name>A0A5C5V311_9BACT</name>
<dbReference type="InterPro" id="IPR036013">
    <property type="entry name" value="Band_7/SPFH_dom_sf"/>
</dbReference>
<dbReference type="GO" id="GO:0008233">
    <property type="term" value="F:peptidase activity"/>
    <property type="evidence" value="ECO:0007669"/>
    <property type="project" value="UniProtKB-KW"/>
</dbReference>
<gene>
    <name evidence="4" type="ORF">Enr8_27240</name>
</gene>
<dbReference type="PANTHER" id="PTHR10264:SF83">
    <property type="entry name" value="BLL5629 PROTEIN"/>
    <property type="match status" value="1"/>
</dbReference>
<dbReference type="CDD" id="cd13438">
    <property type="entry name" value="SPFH_eoslipins_u2"/>
    <property type="match status" value="1"/>
</dbReference>
<dbReference type="Proteomes" id="UP000318878">
    <property type="component" value="Unassembled WGS sequence"/>
</dbReference>
<dbReference type="PRINTS" id="PR00721">
    <property type="entry name" value="STOMATIN"/>
</dbReference>
<evidence type="ECO:0000313" key="4">
    <source>
        <dbReference type="EMBL" id="TWT32908.1"/>
    </source>
</evidence>
<organism evidence="4 5">
    <name type="scientific">Blastopirellula retiformator</name>
    <dbReference type="NCBI Taxonomy" id="2527970"/>
    <lineage>
        <taxon>Bacteria</taxon>
        <taxon>Pseudomonadati</taxon>
        <taxon>Planctomycetota</taxon>
        <taxon>Planctomycetia</taxon>
        <taxon>Pirellulales</taxon>
        <taxon>Pirellulaceae</taxon>
        <taxon>Blastopirellula</taxon>
    </lineage>
</organism>
<keyword evidence="4" id="KW-0645">Protease</keyword>
<evidence type="ECO:0000259" key="3">
    <source>
        <dbReference type="SMART" id="SM00244"/>
    </source>
</evidence>
<keyword evidence="5" id="KW-1185">Reference proteome</keyword>
<comment type="similarity">
    <text evidence="2">Belongs to the band 7/mec-2 family.</text>
</comment>
<comment type="caution">
    <text evidence="4">The sequence shown here is derived from an EMBL/GenBank/DDBJ whole genome shotgun (WGS) entry which is preliminary data.</text>
</comment>
<reference evidence="4 5" key="1">
    <citation type="submission" date="2019-02" db="EMBL/GenBank/DDBJ databases">
        <title>Deep-cultivation of Planctomycetes and their phenomic and genomic characterization uncovers novel biology.</title>
        <authorList>
            <person name="Wiegand S."/>
            <person name="Jogler M."/>
            <person name="Boedeker C."/>
            <person name="Pinto D."/>
            <person name="Vollmers J."/>
            <person name="Rivas-Marin E."/>
            <person name="Kohn T."/>
            <person name="Peeters S.H."/>
            <person name="Heuer A."/>
            <person name="Rast P."/>
            <person name="Oberbeckmann S."/>
            <person name="Bunk B."/>
            <person name="Jeske O."/>
            <person name="Meyerdierks A."/>
            <person name="Storesund J.E."/>
            <person name="Kallscheuer N."/>
            <person name="Luecker S."/>
            <person name="Lage O.M."/>
            <person name="Pohl T."/>
            <person name="Merkel B.J."/>
            <person name="Hornburger P."/>
            <person name="Mueller R.-W."/>
            <person name="Bruemmer F."/>
            <person name="Labrenz M."/>
            <person name="Spormann A.M."/>
            <person name="Op Den Camp H."/>
            <person name="Overmann J."/>
            <person name="Amann R."/>
            <person name="Jetten M.S.M."/>
            <person name="Mascher T."/>
            <person name="Medema M.H."/>
            <person name="Devos D.P."/>
            <person name="Kaster A.-K."/>
            <person name="Ovreas L."/>
            <person name="Rohde M."/>
            <person name="Galperin M.Y."/>
            <person name="Jogler C."/>
        </authorList>
    </citation>
    <scope>NUCLEOTIDE SEQUENCE [LARGE SCALE GENOMIC DNA]</scope>
    <source>
        <strain evidence="4 5">Enr8</strain>
    </source>
</reference>
<dbReference type="Pfam" id="PF01145">
    <property type="entry name" value="Band_7"/>
    <property type="match status" value="1"/>
</dbReference>
<proteinExistence type="inferred from homology"/>
<feature type="domain" description="Band 7" evidence="3">
    <location>
        <begin position="74"/>
        <end position="300"/>
    </location>
</feature>
<protein>
    <submittedName>
        <fullName evidence="4">FtsH protease regulator HflK</fullName>
    </submittedName>
</protein>
<comment type="subcellular location">
    <subcellularLocation>
        <location evidence="1">Membrane</location>
        <topology evidence="1">Single-pass membrane protein</topology>
    </subcellularLocation>
</comment>
<dbReference type="RefSeq" id="WP_246120077.1">
    <property type="nucleotide sequence ID" value="NZ_SJPF01000003.1"/>
</dbReference>
<dbReference type="InterPro" id="IPR001107">
    <property type="entry name" value="Band_7"/>
</dbReference>
<dbReference type="InterPro" id="IPR043202">
    <property type="entry name" value="Band-7_stomatin-like"/>
</dbReference>
<dbReference type="Gene3D" id="3.30.479.30">
    <property type="entry name" value="Band 7 domain"/>
    <property type="match status" value="1"/>
</dbReference>
<dbReference type="EMBL" id="SJPF01000003">
    <property type="protein sequence ID" value="TWT32908.1"/>
    <property type="molecule type" value="Genomic_DNA"/>
</dbReference>
<keyword evidence="4" id="KW-0378">Hydrolase</keyword>